<reference evidence="2" key="1">
    <citation type="submission" date="2018-05" db="EMBL/GenBank/DDBJ databases">
        <title>Draft genome sequence of Stemphylium lycopersici strain CIDEFI 213.</title>
        <authorList>
            <person name="Medina R."/>
            <person name="Franco M.E.E."/>
            <person name="Lucentini C.G."/>
            <person name="Saparrat M.C.N."/>
            <person name="Balatti P.A."/>
        </authorList>
    </citation>
    <scope>NUCLEOTIDE SEQUENCE [LARGE SCALE GENOMIC DNA]</scope>
    <source>
        <strain evidence="2">CIDEFI 213</strain>
    </source>
</reference>
<evidence type="ECO:0000313" key="2">
    <source>
        <dbReference type="Proteomes" id="UP000249619"/>
    </source>
</evidence>
<proteinExistence type="predicted"/>
<dbReference type="Proteomes" id="UP000249619">
    <property type="component" value="Unassembled WGS sequence"/>
</dbReference>
<comment type="caution">
    <text evidence="1">The sequence shown here is derived from an EMBL/GenBank/DDBJ whole genome shotgun (WGS) entry which is preliminary data.</text>
</comment>
<sequence length="131" mass="14439">MAEQSLEQRIYDLLLPFRDECWTTSSPSTPPEAERAALVLCENMAFLIRHNQSSYGKMVVPSDITIGSYKWASSLGSDEDGRVGIAIFVNGNGYTHTVVRKNVERKGEAKGVVETLNGVVEADMKAFFHVG</sequence>
<organism evidence="1 2">
    <name type="scientific">Stemphylium lycopersici</name>
    <name type="common">Tomato gray leaf spot disease fungus</name>
    <name type="synonym">Thyrospora lycopersici</name>
    <dbReference type="NCBI Taxonomy" id="183478"/>
    <lineage>
        <taxon>Eukaryota</taxon>
        <taxon>Fungi</taxon>
        <taxon>Dikarya</taxon>
        <taxon>Ascomycota</taxon>
        <taxon>Pezizomycotina</taxon>
        <taxon>Dothideomycetes</taxon>
        <taxon>Pleosporomycetidae</taxon>
        <taxon>Pleosporales</taxon>
        <taxon>Pleosporineae</taxon>
        <taxon>Pleosporaceae</taxon>
        <taxon>Stemphylium</taxon>
    </lineage>
</organism>
<keyword evidence="2" id="KW-1185">Reference proteome</keyword>
<dbReference type="EMBL" id="QGDH01000043">
    <property type="protein sequence ID" value="RAR12949.1"/>
    <property type="molecule type" value="Genomic_DNA"/>
</dbReference>
<protein>
    <submittedName>
        <fullName evidence="1">Uncharacterized protein</fullName>
    </submittedName>
</protein>
<accession>A0A364N6K9</accession>
<dbReference type="AlphaFoldDB" id="A0A364N6K9"/>
<name>A0A364N6K9_STELY</name>
<gene>
    <name evidence="1" type="ORF">DDE83_003749</name>
</gene>
<evidence type="ECO:0000313" key="1">
    <source>
        <dbReference type="EMBL" id="RAR12949.1"/>
    </source>
</evidence>